<feature type="chain" id="PRO_5047442006" description="thioredoxin-dependent peroxiredoxin" evidence="12">
    <location>
        <begin position="24"/>
        <end position="208"/>
    </location>
</feature>
<dbReference type="Proteomes" id="UP001501556">
    <property type="component" value="Unassembled WGS sequence"/>
</dbReference>
<evidence type="ECO:0000256" key="2">
    <source>
        <dbReference type="ARBA" id="ARBA00013017"/>
    </source>
</evidence>
<evidence type="ECO:0000256" key="10">
    <source>
        <dbReference type="ARBA" id="ARBA00042639"/>
    </source>
</evidence>
<dbReference type="Gene3D" id="3.40.30.10">
    <property type="entry name" value="Glutaredoxin"/>
    <property type="match status" value="1"/>
</dbReference>
<dbReference type="PANTHER" id="PTHR42801:SF7">
    <property type="entry name" value="SLL1159 PROTEIN"/>
    <property type="match status" value="1"/>
</dbReference>
<evidence type="ECO:0000256" key="6">
    <source>
        <dbReference type="ARBA" id="ARBA00023157"/>
    </source>
</evidence>
<evidence type="ECO:0000256" key="7">
    <source>
        <dbReference type="ARBA" id="ARBA00023284"/>
    </source>
</evidence>
<evidence type="ECO:0000256" key="3">
    <source>
        <dbReference type="ARBA" id="ARBA00022559"/>
    </source>
</evidence>
<name>A0ABP7PTR9_9BACT</name>
<evidence type="ECO:0000256" key="11">
    <source>
        <dbReference type="ARBA" id="ARBA00049091"/>
    </source>
</evidence>
<dbReference type="EMBL" id="BAABDI010000008">
    <property type="protein sequence ID" value="GAA3971113.1"/>
    <property type="molecule type" value="Genomic_DNA"/>
</dbReference>
<evidence type="ECO:0000256" key="5">
    <source>
        <dbReference type="ARBA" id="ARBA00023002"/>
    </source>
</evidence>
<comment type="similarity">
    <text evidence="9">Belongs to the peroxiredoxin family. BCP/PrxQ subfamily.</text>
</comment>
<keyword evidence="3" id="KW-0575">Peroxidase</keyword>
<evidence type="ECO:0000256" key="4">
    <source>
        <dbReference type="ARBA" id="ARBA00022862"/>
    </source>
</evidence>
<evidence type="ECO:0000256" key="8">
    <source>
        <dbReference type="ARBA" id="ARBA00032824"/>
    </source>
</evidence>
<feature type="domain" description="Thioredoxin" evidence="13">
    <location>
        <begin position="40"/>
        <end position="208"/>
    </location>
</feature>
<keyword evidence="15" id="KW-1185">Reference proteome</keyword>
<evidence type="ECO:0000256" key="9">
    <source>
        <dbReference type="ARBA" id="ARBA00038489"/>
    </source>
</evidence>
<proteinExistence type="inferred from homology"/>
<keyword evidence="5" id="KW-0560">Oxidoreductase</keyword>
<keyword evidence="6" id="KW-1015">Disulfide bond</keyword>
<comment type="caution">
    <text evidence="14">The sequence shown here is derived from an EMBL/GenBank/DDBJ whole genome shotgun (WGS) entry which is preliminary data.</text>
</comment>
<dbReference type="InterPro" id="IPR050924">
    <property type="entry name" value="Peroxiredoxin_BCP/PrxQ"/>
</dbReference>
<dbReference type="CDD" id="cd02970">
    <property type="entry name" value="PRX_like2"/>
    <property type="match status" value="1"/>
</dbReference>
<dbReference type="SUPFAM" id="SSF52833">
    <property type="entry name" value="Thioredoxin-like"/>
    <property type="match status" value="1"/>
</dbReference>
<evidence type="ECO:0000256" key="12">
    <source>
        <dbReference type="SAM" id="SignalP"/>
    </source>
</evidence>
<evidence type="ECO:0000259" key="13">
    <source>
        <dbReference type="PROSITE" id="PS51352"/>
    </source>
</evidence>
<dbReference type="PANTHER" id="PTHR42801">
    <property type="entry name" value="THIOREDOXIN-DEPENDENT PEROXIDE REDUCTASE"/>
    <property type="match status" value="1"/>
</dbReference>
<accession>A0ABP7PTR9</accession>
<dbReference type="EC" id="1.11.1.24" evidence="2"/>
<protein>
    <recommendedName>
        <fullName evidence="2">thioredoxin-dependent peroxiredoxin</fullName>
        <ecNumber evidence="2">1.11.1.24</ecNumber>
    </recommendedName>
    <alternativeName>
        <fullName evidence="8">Thioredoxin peroxidase</fullName>
    </alternativeName>
    <alternativeName>
        <fullName evidence="10">Thioredoxin-dependent peroxiredoxin Bcp</fullName>
    </alternativeName>
</protein>
<organism evidence="14 15">
    <name type="scientific">Hymenobacter antarcticus</name>
    <dbReference type="NCBI Taxonomy" id="486270"/>
    <lineage>
        <taxon>Bacteria</taxon>
        <taxon>Pseudomonadati</taxon>
        <taxon>Bacteroidota</taxon>
        <taxon>Cytophagia</taxon>
        <taxon>Cytophagales</taxon>
        <taxon>Hymenobacteraceae</taxon>
        <taxon>Hymenobacter</taxon>
    </lineage>
</organism>
<reference evidence="15" key="1">
    <citation type="journal article" date="2019" name="Int. J. Syst. Evol. Microbiol.">
        <title>The Global Catalogue of Microorganisms (GCM) 10K type strain sequencing project: providing services to taxonomists for standard genome sequencing and annotation.</title>
        <authorList>
            <consortium name="The Broad Institute Genomics Platform"/>
            <consortium name="The Broad Institute Genome Sequencing Center for Infectious Disease"/>
            <person name="Wu L."/>
            <person name="Ma J."/>
        </authorList>
    </citation>
    <scope>NUCLEOTIDE SEQUENCE [LARGE SCALE GENOMIC DNA]</scope>
    <source>
        <strain evidence="15">JCM 17217</strain>
    </source>
</reference>
<keyword evidence="7" id="KW-0676">Redox-active center</keyword>
<dbReference type="InterPro" id="IPR036249">
    <property type="entry name" value="Thioredoxin-like_sf"/>
</dbReference>
<evidence type="ECO:0000313" key="14">
    <source>
        <dbReference type="EMBL" id="GAA3971113.1"/>
    </source>
</evidence>
<dbReference type="PROSITE" id="PS51352">
    <property type="entry name" value="THIOREDOXIN_2"/>
    <property type="match status" value="1"/>
</dbReference>
<dbReference type="RefSeq" id="WP_345122921.1">
    <property type="nucleotide sequence ID" value="NZ_BAABDI010000008.1"/>
</dbReference>
<feature type="signal peptide" evidence="12">
    <location>
        <begin position="1"/>
        <end position="23"/>
    </location>
</feature>
<dbReference type="InterPro" id="IPR000866">
    <property type="entry name" value="AhpC/TSA"/>
</dbReference>
<evidence type="ECO:0000313" key="15">
    <source>
        <dbReference type="Proteomes" id="UP001501556"/>
    </source>
</evidence>
<keyword evidence="4" id="KW-0049">Antioxidant</keyword>
<evidence type="ECO:0000256" key="1">
    <source>
        <dbReference type="ARBA" id="ARBA00003330"/>
    </source>
</evidence>
<dbReference type="InterPro" id="IPR013766">
    <property type="entry name" value="Thioredoxin_domain"/>
</dbReference>
<sequence>MKNVLSAAILGYLLVAVAPSSHAQTSPPALTATALTATALAVGETAPMFRAKDAAGRQVDLKQLLKKGPVVLYFYRGQWCPFCNKQLSQLQDSLQLLTAKGAQVVVVSPETQENVGKTVTKTKATFPIVHDKDFAIMKAYRTAFTVQPDVVTKYKGFGVDLLAANGADAAVLPVPATYIVGQNGKIKYAYFNTDYRRRVSVKAVAAAL</sequence>
<comment type="catalytic activity">
    <reaction evidence="11">
        <text>a hydroperoxide + [thioredoxin]-dithiol = an alcohol + [thioredoxin]-disulfide + H2O</text>
        <dbReference type="Rhea" id="RHEA:62620"/>
        <dbReference type="Rhea" id="RHEA-COMP:10698"/>
        <dbReference type="Rhea" id="RHEA-COMP:10700"/>
        <dbReference type="ChEBI" id="CHEBI:15377"/>
        <dbReference type="ChEBI" id="CHEBI:29950"/>
        <dbReference type="ChEBI" id="CHEBI:30879"/>
        <dbReference type="ChEBI" id="CHEBI:35924"/>
        <dbReference type="ChEBI" id="CHEBI:50058"/>
        <dbReference type="EC" id="1.11.1.24"/>
    </reaction>
</comment>
<keyword evidence="12" id="KW-0732">Signal</keyword>
<gene>
    <name evidence="14" type="ORF">GCM10022407_16220</name>
</gene>
<comment type="function">
    <text evidence="1">Thiol-specific peroxidase that catalyzes the reduction of hydrogen peroxide and organic hydroperoxides to water and alcohols, respectively. Plays a role in cell protection against oxidative stress by detoxifying peroxides and as sensor of hydrogen peroxide-mediated signaling events.</text>
</comment>
<dbReference type="Pfam" id="PF00578">
    <property type="entry name" value="AhpC-TSA"/>
    <property type="match status" value="1"/>
</dbReference>